<sequence>MLALDARPEPVCIVPAQTAVIVVDMQNAFASPGGMFDLAGFDISGAAPAIEANKRLLAAARKAGMTVVYLQMSYRADLSDGGDSSSPNFHKELGMVMMRDRPELRGKLLIDNSWDWQIVDALKPERGDHVIRKSRYSGFCNTGLEAFLRGRVIRHLLFTGVATNVCVDATARDAYMLEFWPVLIEDAMNHSGPDFNRQSTLWNFENAFGWVTFTDMVVDALGVKTPEAWPA</sequence>
<dbReference type="EMBL" id="QMBP01000007">
    <property type="protein sequence ID" value="RAZ89673.1"/>
    <property type="molecule type" value="Genomic_DNA"/>
</dbReference>
<dbReference type="InterPro" id="IPR050272">
    <property type="entry name" value="Isochorismatase-like_hydrls"/>
</dbReference>
<proteinExistence type="predicted"/>
<evidence type="ECO:0000256" key="1">
    <source>
        <dbReference type="ARBA" id="ARBA00022801"/>
    </source>
</evidence>
<comment type="caution">
    <text evidence="3">The sequence shown here is derived from an EMBL/GenBank/DDBJ whole genome shotgun (WGS) entry which is preliminary data.</text>
</comment>
<dbReference type="OrthoDB" id="9794942at2"/>
<evidence type="ECO:0000259" key="2">
    <source>
        <dbReference type="Pfam" id="PF00857"/>
    </source>
</evidence>
<dbReference type="InterPro" id="IPR000868">
    <property type="entry name" value="Isochorismatase-like_dom"/>
</dbReference>
<protein>
    <submittedName>
        <fullName evidence="3">Pyrimidine utilization protein B</fullName>
    </submittedName>
</protein>
<dbReference type="Gene3D" id="3.40.50.850">
    <property type="entry name" value="Isochorismatase-like"/>
    <property type="match status" value="1"/>
</dbReference>
<organism evidence="3 4">
    <name type="scientific">Mesorhizobium hawassense</name>
    <dbReference type="NCBI Taxonomy" id="1209954"/>
    <lineage>
        <taxon>Bacteria</taxon>
        <taxon>Pseudomonadati</taxon>
        <taxon>Pseudomonadota</taxon>
        <taxon>Alphaproteobacteria</taxon>
        <taxon>Hyphomicrobiales</taxon>
        <taxon>Phyllobacteriaceae</taxon>
        <taxon>Mesorhizobium</taxon>
    </lineage>
</organism>
<dbReference type="InterPro" id="IPR036380">
    <property type="entry name" value="Isochorismatase-like_sf"/>
</dbReference>
<accession>A0A330HNG6</accession>
<dbReference type="GO" id="GO:0016787">
    <property type="term" value="F:hydrolase activity"/>
    <property type="evidence" value="ECO:0007669"/>
    <property type="project" value="UniProtKB-KW"/>
</dbReference>
<reference evidence="4" key="1">
    <citation type="submission" date="2018-06" db="EMBL/GenBank/DDBJ databases">
        <authorList>
            <person name="Helene L.C."/>
            <person name="Dall'Agnol R."/>
            <person name="Delamuta J.R."/>
            <person name="Hungria M."/>
        </authorList>
    </citation>
    <scope>NUCLEOTIDE SEQUENCE [LARGE SCALE GENOMIC DNA]</scope>
    <source>
        <strain evidence="4">AC99b</strain>
    </source>
</reference>
<dbReference type="Pfam" id="PF00857">
    <property type="entry name" value="Isochorismatase"/>
    <property type="match status" value="1"/>
</dbReference>
<dbReference type="PANTHER" id="PTHR43540">
    <property type="entry name" value="PEROXYUREIDOACRYLATE/UREIDOACRYLATE AMIDOHYDROLASE-RELATED"/>
    <property type="match status" value="1"/>
</dbReference>
<evidence type="ECO:0000313" key="3">
    <source>
        <dbReference type="EMBL" id="RAZ89673.1"/>
    </source>
</evidence>
<dbReference type="CDD" id="cd00431">
    <property type="entry name" value="cysteine_hydrolases"/>
    <property type="match status" value="1"/>
</dbReference>
<keyword evidence="1" id="KW-0378">Hydrolase</keyword>
<dbReference type="RefSeq" id="WP_112098393.1">
    <property type="nucleotide sequence ID" value="NZ_QMBP01000007.1"/>
</dbReference>
<dbReference type="AlphaFoldDB" id="A0A330HNG6"/>
<evidence type="ECO:0000313" key="4">
    <source>
        <dbReference type="Proteomes" id="UP000251558"/>
    </source>
</evidence>
<feature type="domain" description="Isochorismatase-like" evidence="2">
    <location>
        <begin position="18"/>
        <end position="214"/>
    </location>
</feature>
<dbReference type="SUPFAM" id="SSF52499">
    <property type="entry name" value="Isochorismatase-like hydrolases"/>
    <property type="match status" value="1"/>
</dbReference>
<dbReference type="PANTHER" id="PTHR43540:SF6">
    <property type="entry name" value="ISOCHORISMATASE-LIKE DOMAIN-CONTAINING PROTEIN"/>
    <property type="match status" value="1"/>
</dbReference>
<dbReference type="Proteomes" id="UP000251558">
    <property type="component" value="Unassembled WGS sequence"/>
</dbReference>
<name>A0A330HNG6_9HYPH</name>
<keyword evidence="4" id="KW-1185">Reference proteome</keyword>
<gene>
    <name evidence="3" type="ORF">DPM33_15885</name>
</gene>
<reference evidence="3 4" key="2">
    <citation type="submission" date="2018-07" db="EMBL/GenBank/DDBJ databases">
        <title>Diversity of Mesorhizobium strains in Brazil.</title>
        <authorList>
            <person name="Helene L.C.F."/>
            <person name="Dall'Agnol R."/>
            <person name="Delamuta J.R.M."/>
            <person name="Hungria M."/>
        </authorList>
    </citation>
    <scope>NUCLEOTIDE SEQUENCE [LARGE SCALE GENOMIC DNA]</scope>
    <source>
        <strain evidence="3 4">AC99b</strain>
    </source>
</reference>